<dbReference type="Gene3D" id="2.60.40.1180">
    <property type="entry name" value="Golgi alpha-mannosidase II"/>
    <property type="match status" value="2"/>
</dbReference>
<organism evidence="8 9">
    <name type="scientific">Actinoplanes aureus</name>
    <dbReference type="NCBI Taxonomy" id="2792083"/>
    <lineage>
        <taxon>Bacteria</taxon>
        <taxon>Bacillati</taxon>
        <taxon>Actinomycetota</taxon>
        <taxon>Actinomycetes</taxon>
        <taxon>Micromonosporales</taxon>
        <taxon>Micromonosporaceae</taxon>
        <taxon>Actinoplanes</taxon>
    </lineage>
</organism>
<keyword evidence="5" id="KW-0378">Hydrolase</keyword>
<dbReference type="GO" id="GO:0006491">
    <property type="term" value="P:N-glycan processing"/>
    <property type="evidence" value="ECO:0007669"/>
    <property type="project" value="TreeGrafter"/>
</dbReference>
<dbReference type="InterPro" id="IPR013780">
    <property type="entry name" value="Glyco_hydro_b"/>
</dbReference>
<dbReference type="CDD" id="cd06595">
    <property type="entry name" value="GH31_u1"/>
    <property type="match status" value="1"/>
</dbReference>
<gene>
    <name evidence="8" type="ORF">I4J89_43750</name>
</gene>
<evidence type="ECO:0000313" key="9">
    <source>
        <dbReference type="Proteomes" id="UP000598146"/>
    </source>
</evidence>
<proteinExistence type="inferred from homology"/>
<feature type="signal peptide" evidence="6">
    <location>
        <begin position="1"/>
        <end position="26"/>
    </location>
</feature>
<dbReference type="EC" id="3.2.1.1" evidence="3"/>
<evidence type="ECO:0000256" key="5">
    <source>
        <dbReference type="RuleBase" id="RU361185"/>
    </source>
</evidence>
<evidence type="ECO:0000256" key="1">
    <source>
        <dbReference type="ARBA" id="ARBA00000548"/>
    </source>
</evidence>
<dbReference type="Pfam" id="PF10633">
    <property type="entry name" value="NPCBM_assoc"/>
    <property type="match status" value="1"/>
</dbReference>
<dbReference type="SUPFAM" id="SSF51445">
    <property type="entry name" value="(Trans)glycosidases"/>
    <property type="match status" value="1"/>
</dbReference>
<reference evidence="8" key="1">
    <citation type="submission" date="2020-11" db="EMBL/GenBank/DDBJ databases">
        <title>Isolation and identification of active actinomycetes.</title>
        <authorList>
            <person name="Sun X."/>
        </authorList>
    </citation>
    <scope>NUCLEOTIDE SEQUENCE</scope>
    <source>
        <strain evidence="8">NEAU-A11</strain>
    </source>
</reference>
<accession>A0A931G318</accession>
<evidence type="ECO:0000256" key="2">
    <source>
        <dbReference type="ARBA" id="ARBA00007806"/>
    </source>
</evidence>
<keyword evidence="9" id="KW-1185">Reference proteome</keyword>
<dbReference type="InterPro" id="IPR033403">
    <property type="entry name" value="DUF5110"/>
</dbReference>
<dbReference type="Pfam" id="PF00686">
    <property type="entry name" value="CBM_20"/>
    <property type="match status" value="1"/>
</dbReference>
<dbReference type="InterPro" id="IPR018905">
    <property type="entry name" value="A-galactase_NEW3"/>
</dbReference>
<dbReference type="InterPro" id="IPR048395">
    <property type="entry name" value="Glyco_hydro_31_C"/>
</dbReference>
<dbReference type="InterPro" id="IPR000322">
    <property type="entry name" value="Glyco_hydro_31_TIM"/>
</dbReference>
<evidence type="ECO:0000259" key="7">
    <source>
        <dbReference type="PROSITE" id="PS51166"/>
    </source>
</evidence>
<dbReference type="PROSITE" id="PS51166">
    <property type="entry name" value="CBM20"/>
    <property type="match status" value="1"/>
</dbReference>
<dbReference type="InterPro" id="IPR002044">
    <property type="entry name" value="CBM20"/>
</dbReference>
<dbReference type="InterPro" id="IPR013783">
    <property type="entry name" value="Ig-like_fold"/>
</dbReference>
<dbReference type="SMART" id="SM01065">
    <property type="entry name" value="CBM_2"/>
    <property type="match status" value="1"/>
</dbReference>
<dbReference type="Gene3D" id="3.20.20.80">
    <property type="entry name" value="Glycosidases"/>
    <property type="match status" value="1"/>
</dbReference>
<comment type="similarity">
    <text evidence="2 5">Belongs to the glycosyl hydrolase 31 family.</text>
</comment>
<keyword evidence="5" id="KW-0326">Glycosidase</keyword>
<dbReference type="AlphaFoldDB" id="A0A931G318"/>
<dbReference type="InterPro" id="IPR017853">
    <property type="entry name" value="GH"/>
</dbReference>
<dbReference type="GO" id="GO:0090599">
    <property type="term" value="F:alpha-glucosidase activity"/>
    <property type="evidence" value="ECO:0007669"/>
    <property type="project" value="TreeGrafter"/>
</dbReference>
<comment type="catalytic activity">
    <reaction evidence="1">
        <text>Endohydrolysis of (1-&gt;4)-alpha-D-glucosidic linkages in polysaccharides containing three or more (1-&gt;4)-alpha-linked D-glucose units.</text>
        <dbReference type="EC" id="3.2.1.1"/>
    </reaction>
</comment>
<sequence length="1088" mass="117286">MWTRVSGRGLLVLLLLLFATPGAALAAPPAPRIHGQTVRAGHLRVQVLSPTLLRLEYAADDSFEDRPTFNAVARHPRRTWFTASTGNGELRVRTSAVTLRYRLDSGPVTPVNTTLRTSAGTAHPAFGSPARDDTLGGWYRGMDFYEGQAGPVDQLTLHPGMLNRGGWYLLDDTNTAIRTSTGWVTARPARTGAYQDGYLFGYGHDYPRGLADLRTLTGPSLLPPKWAFGTWFSKYQAYSAEDYETEILPAFREHDVPLDSLVIDTDWKAPNQWAGWNWNTGLFPKPDEFLDDLSRRGIASVLNIHAAISGDDPRFAEAQGVAKGKLTPATSSFAPNPYRFDWADPDQARAYDQLHKPFENQGVRQWWLDYCCDDSFVGTPGLTADSWVNELYRRNGEARGQRGFSLSRIGASFPAYTTIGPSGPWGEHRSTVHFTGDTRPDWASLAFAAKMTPAEAAIGMSYVSHDIGSFAGKHLPDDLYLRWVQLGAFQPILRLHSDHGDRLPWEYADTVGEPAEDFLRLRESLVPYLYTAARQTYDTGLPMARPLYLSWPELDEAYRHDTQYLLGDSLLVAPVTTPGLSAAVPVWFPPGIWTDIFTGTTFRGPATRTVAATPDHMPVYARAGGIVAGAHPAANIAAQPRDRLRLTVYPHASGGTTVYDDAGDGLGYRDGQYQRIPVRYDEGRRSTLTVGPVAGGYPGAPATRRYTAEFAGVSRPNLVTVAGRTAPFSYDSAKRLLTVEVPANAAGRRVAVSHDGRPLTVAQQPAVELTLTAPDGLQSGATSRLVSTARNLGPGTITELAASVTAPDGWVITPRTPVTSASLAPGETFTVTYDVTPAGASPRTANVVGRLAYRDPDGSRVSLPAALTVPVRPVEVTFRVLAPPGMPPDATLYVPGNITELGPWDPGKLAMTHRGGGVWEATITVLDGTDIQYKYTRGTWETVEEWGSITGTNNRNVTVDGGITRTMLVDDTSTAWDTPGVPDTHLAVRYWRDPLVVATVATASAVTVTFQRDIQPTGADYTGSVTVTGPGGAVPGTVAEPAPGTLVWTPAAPLGAGSYTLTVAGVSSTGPAGVPIRTPYTSTFTVPS</sequence>
<evidence type="ECO:0000256" key="3">
    <source>
        <dbReference type="ARBA" id="ARBA00012595"/>
    </source>
</evidence>
<dbReference type="Proteomes" id="UP000598146">
    <property type="component" value="Unassembled WGS sequence"/>
</dbReference>
<dbReference type="GO" id="GO:2001070">
    <property type="term" value="F:starch binding"/>
    <property type="evidence" value="ECO:0007669"/>
    <property type="project" value="InterPro"/>
</dbReference>
<dbReference type="EMBL" id="JADQTO010000037">
    <property type="protein sequence ID" value="MBG0568362.1"/>
    <property type="molecule type" value="Genomic_DNA"/>
</dbReference>
<evidence type="ECO:0000256" key="4">
    <source>
        <dbReference type="ARBA" id="ARBA00030238"/>
    </source>
</evidence>
<protein>
    <recommendedName>
        <fullName evidence="3">alpha-amylase</fullName>
        <ecNumber evidence="3">3.2.1.1</ecNumber>
    </recommendedName>
    <alternativeName>
        <fullName evidence="4">1,4-alpha-D-glucan glucanohydrolase</fullName>
    </alternativeName>
</protein>
<dbReference type="SUPFAM" id="SSF49452">
    <property type="entry name" value="Starch-binding domain-like"/>
    <property type="match status" value="1"/>
</dbReference>
<name>A0A931G318_9ACTN</name>
<evidence type="ECO:0000256" key="6">
    <source>
        <dbReference type="SAM" id="SignalP"/>
    </source>
</evidence>
<evidence type="ECO:0000313" key="8">
    <source>
        <dbReference type="EMBL" id="MBG0568362.1"/>
    </source>
</evidence>
<dbReference type="Pfam" id="PF17137">
    <property type="entry name" value="DUF5110"/>
    <property type="match status" value="1"/>
</dbReference>
<dbReference type="PANTHER" id="PTHR22762">
    <property type="entry name" value="ALPHA-GLUCOSIDASE"/>
    <property type="match status" value="1"/>
</dbReference>
<keyword evidence="6" id="KW-0732">Signal</keyword>
<dbReference type="Gene3D" id="2.60.40.10">
    <property type="entry name" value="Immunoglobulins"/>
    <property type="match status" value="1"/>
</dbReference>
<feature type="chain" id="PRO_5037404881" description="alpha-amylase" evidence="6">
    <location>
        <begin position="27"/>
        <end position="1088"/>
    </location>
</feature>
<dbReference type="GO" id="GO:0004556">
    <property type="term" value="F:alpha-amylase activity"/>
    <property type="evidence" value="ECO:0007669"/>
    <property type="project" value="UniProtKB-EC"/>
</dbReference>
<dbReference type="Pfam" id="PF01055">
    <property type="entry name" value="Glyco_hydro_31_2nd"/>
    <property type="match status" value="1"/>
</dbReference>
<comment type="caution">
    <text evidence="8">The sequence shown here is derived from an EMBL/GenBank/DDBJ whole genome shotgun (WGS) entry which is preliminary data.</text>
</comment>
<feature type="domain" description="CBM20" evidence="7">
    <location>
        <begin position="868"/>
        <end position="978"/>
    </location>
</feature>
<dbReference type="PANTHER" id="PTHR22762:SF89">
    <property type="entry name" value="ALPHA-XYLOSIDASE"/>
    <property type="match status" value="1"/>
</dbReference>
<dbReference type="InterPro" id="IPR013784">
    <property type="entry name" value="Carb-bd-like_fold"/>
</dbReference>
<dbReference type="Pfam" id="PF21365">
    <property type="entry name" value="Glyco_hydro_31_3rd"/>
    <property type="match status" value="1"/>
</dbReference>
<dbReference type="SUPFAM" id="SSF51011">
    <property type="entry name" value="Glycosyl hydrolase domain"/>
    <property type="match status" value="1"/>
</dbReference>
<dbReference type="GO" id="GO:0005975">
    <property type="term" value="P:carbohydrate metabolic process"/>
    <property type="evidence" value="ECO:0007669"/>
    <property type="project" value="InterPro"/>
</dbReference>